<evidence type="ECO:0000256" key="4">
    <source>
        <dbReference type="ARBA" id="ARBA00023136"/>
    </source>
</evidence>
<dbReference type="PROSITE" id="PS51257">
    <property type="entry name" value="PROKAR_LIPOPROTEIN"/>
    <property type="match status" value="1"/>
</dbReference>
<name>A0A1B1SB30_9BACT</name>
<proteinExistence type="inferred from homology"/>
<accession>A0A1Z2XHJ3</accession>
<comment type="subcellular location">
    <subcellularLocation>
        <location evidence="1">Cell outer membrane</location>
    </subcellularLocation>
</comment>
<dbReference type="SUPFAM" id="SSF48452">
    <property type="entry name" value="TPR-like"/>
    <property type="match status" value="1"/>
</dbReference>
<comment type="similarity">
    <text evidence="2">Belongs to the SusD family.</text>
</comment>
<evidence type="ECO:0000259" key="8">
    <source>
        <dbReference type="Pfam" id="PF14322"/>
    </source>
</evidence>
<dbReference type="InterPro" id="IPR011990">
    <property type="entry name" value="TPR-like_helical_dom_sf"/>
</dbReference>
<evidence type="ECO:0000256" key="6">
    <source>
        <dbReference type="SAM" id="SignalP"/>
    </source>
</evidence>
<dbReference type="OrthoDB" id="5694214at2"/>
<dbReference type="STRING" id="1796646.A4V02_09935"/>
<sequence>MKMRNLIYRTLVVVLGVLTMSSCADMLDDIKPKDKIDAGMMTESDLSKVVNGVYATMESHMSAMWWDGDVMGENFRSGPGGNLTDPLDMSPSTASVKSRWSNCYTSLKQVNFLIENYEGNSNQNAQVVRTAGGTGYFFRALIYYNAVIRWGKASILRKRQYDVVPLSDEDDVWQFIIEDLEKAEQLLPDFYDRFYVSKAACNALQARVYLATKQYDKAVAAADKVIGVPALSLTKTSIDWAKMFVYNSVSSELVFALANKRTTSTILFYQYINDVDGSWNYSATHELYAGLYADAEYRQGDIRGKAVFGSDATRIIKFPNELEGQFVKNETPSQTPIPVLRLAEVYLIKAEAQGALAGMSTMTEFLKARYSSASLPASMNDIDFQNLVLDERRRELYCEGFRWYDLKRTGRLDLFKTLNGRTHLMYWPIPQTEIDLAGADNYPQNPGYGTTN</sequence>
<dbReference type="Proteomes" id="UP000186351">
    <property type="component" value="Chromosome"/>
</dbReference>
<keyword evidence="5" id="KW-0998">Cell outer membrane</keyword>
<feature type="domain" description="RagB/SusD" evidence="7">
    <location>
        <begin position="314"/>
        <end position="448"/>
    </location>
</feature>
<dbReference type="InterPro" id="IPR012944">
    <property type="entry name" value="SusD_RagB_dom"/>
</dbReference>
<evidence type="ECO:0000256" key="5">
    <source>
        <dbReference type="ARBA" id="ARBA00023237"/>
    </source>
</evidence>
<dbReference type="GO" id="GO:0009279">
    <property type="term" value="C:cell outer membrane"/>
    <property type="evidence" value="ECO:0007669"/>
    <property type="project" value="UniProtKB-SubCell"/>
</dbReference>
<feature type="chain" id="PRO_5008529440" evidence="6">
    <location>
        <begin position="25"/>
        <end position="452"/>
    </location>
</feature>
<dbReference type="Pfam" id="PF14322">
    <property type="entry name" value="SusD-like_3"/>
    <property type="match status" value="1"/>
</dbReference>
<dbReference type="RefSeq" id="WP_068961293.1">
    <property type="nucleotide sequence ID" value="NZ_CAJTAP010000048.1"/>
</dbReference>
<evidence type="ECO:0000256" key="3">
    <source>
        <dbReference type="ARBA" id="ARBA00022729"/>
    </source>
</evidence>
<keyword evidence="10" id="KW-1185">Reference proteome</keyword>
<dbReference type="KEGG" id="pary:A4V02_09935"/>
<accession>A0A1B1SB30</accession>
<dbReference type="Gene3D" id="1.25.40.390">
    <property type="match status" value="1"/>
</dbReference>
<protein>
    <submittedName>
        <fullName evidence="9">RagB/SusD family nutrient uptake outer membrane protein</fullName>
    </submittedName>
</protein>
<evidence type="ECO:0000313" key="9">
    <source>
        <dbReference type="EMBL" id="ANU64000.1"/>
    </source>
</evidence>
<feature type="signal peptide" evidence="6">
    <location>
        <begin position="1"/>
        <end position="24"/>
    </location>
</feature>
<dbReference type="CDD" id="cd08977">
    <property type="entry name" value="SusD"/>
    <property type="match status" value="1"/>
</dbReference>
<dbReference type="Pfam" id="PF07980">
    <property type="entry name" value="SusD_RagB"/>
    <property type="match status" value="1"/>
</dbReference>
<dbReference type="InterPro" id="IPR033985">
    <property type="entry name" value="SusD-like_N"/>
</dbReference>
<organism evidence="9 10">
    <name type="scientific">Muribaculum intestinale</name>
    <dbReference type="NCBI Taxonomy" id="1796646"/>
    <lineage>
        <taxon>Bacteria</taxon>
        <taxon>Pseudomonadati</taxon>
        <taxon>Bacteroidota</taxon>
        <taxon>Bacteroidia</taxon>
        <taxon>Bacteroidales</taxon>
        <taxon>Muribaculaceae</taxon>
        <taxon>Muribaculum</taxon>
    </lineage>
</organism>
<evidence type="ECO:0000256" key="2">
    <source>
        <dbReference type="ARBA" id="ARBA00006275"/>
    </source>
</evidence>
<reference evidence="10" key="1">
    <citation type="submission" date="2016-04" db="EMBL/GenBank/DDBJ databases">
        <title>Complete Genome Sequences of Twelve Strains of a Stable Defined Moderately Diverse Mouse Microbiota 2 (sDMDMm2).</title>
        <authorList>
            <person name="Uchimura Y."/>
            <person name="Wyss M."/>
            <person name="Brugiroux S."/>
            <person name="Limenitakis J.P."/>
            <person name="Stecher B."/>
            <person name="McCoy K.D."/>
            <person name="Macpherson A.J."/>
        </authorList>
    </citation>
    <scope>NUCLEOTIDE SEQUENCE [LARGE SCALE GENOMIC DNA]</scope>
    <source>
        <strain evidence="10">YL27</strain>
    </source>
</reference>
<dbReference type="GeneID" id="65537187"/>
<dbReference type="AlphaFoldDB" id="A0A1B1SB30"/>
<keyword evidence="3 6" id="KW-0732">Signal</keyword>
<feature type="domain" description="SusD-like N-terminal" evidence="8">
    <location>
        <begin position="36"/>
        <end position="210"/>
    </location>
</feature>
<evidence type="ECO:0000313" key="10">
    <source>
        <dbReference type="Proteomes" id="UP000186351"/>
    </source>
</evidence>
<keyword evidence="4" id="KW-0472">Membrane</keyword>
<dbReference type="EMBL" id="CP015402">
    <property type="protein sequence ID" value="ANU64000.1"/>
    <property type="molecule type" value="Genomic_DNA"/>
</dbReference>
<evidence type="ECO:0000256" key="1">
    <source>
        <dbReference type="ARBA" id="ARBA00004442"/>
    </source>
</evidence>
<gene>
    <name evidence="9" type="ORF">A4V02_09935</name>
</gene>
<evidence type="ECO:0000259" key="7">
    <source>
        <dbReference type="Pfam" id="PF07980"/>
    </source>
</evidence>